<sequence>MAVQALEEAVANRHKDRDDDHSLVHYIRRFDAELADLFERLIGRIEQLERCPAAASKALAAELQKQRLMFREEILDLLEAEQRAVA</sequence>
<dbReference type="EMBL" id="LT960614">
    <property type="protein sequence ID" value="SON54888.1"/>
    <property type="molecule type" value="Genomic_DNA"/>
</dbReference>
<dbReference type="KEGG" id="hdi:HDIA_1347"/>
<accession>A0A2C9D400</accession>
<gene>
    <name evidence="1" type="ORF">HDIA_1347</name>
</gene>
<dbReference type="OrthoDB" id="9936593at2"/>
<proteinExistence type="predicted"/>
<protein>
    <submittedName>
        <fullName evidence="1">Uncharacterized protein</fullName>
    </submittedName>
</protein>
<evidence type="ECO:0000313" key="2">
    <source>
        <dbReference type="Proteomes" id="UP000223606"/>
    </source>
</evidence>
<name>A0A2C9D400_9HYPH</name>
<dbReference type="Proteomes" id="UP000223606">
    <property type="component" value="Chromosome 1"/>
</dbReference>
<organism evidence="1 2">
    <name type="scientific">Hartmannibacter diazotrophicus</name>
    <dbReference type="NCBI Taxonomy" id="1482074"/>
    <lineage>
        <taxon>Bacteria</taxon>
        <taxon>Pseudomonadati</taxon>
        <taxon>Pseudomonadota</taxon>
        <taxon>Alphaproteobacteria</taxon>
        <taxon>Hyphomicrobiales</taxon>
        <taxon>Pleomorphomonadaceae</taxon>
        <taxon>Hartmannibacter</taxon>
    </lineage>
</organism>
<reference evidence="2" key="1">
    <citation type="submission" date="2017-09" db="EMBL/GenBank/DDBJ databases">
        <title>Genome sequence of Nannocystis excedens DSM 71.</title>
        <authorList>
            <person name="Blom J."/>
        </authorList>
    </citation>
    <scope>NUCLEOTIDE SEQUENCE [LARGE SCALE GENOMIC DNA]</scope>
    <source>
        <strain evidence="2">type strain: E19</strain>
    </source>
</reference>
<dbReference type="AlphaFoldDB" id="A0A2C9D400"/>
<dbReference type="RefSeq" id="WP_099555471.1">
    <property type="nucleotide sequence ID" value="NZ_LT960614.1"/>
</dbReference>
<evidence type="ECO:0000313" key="1">
    <source>
        <dbReference type="EMBL" id="SON54888.1"/>
    </source>
</evidence>
<keyword evidence="2" id="KW-1185">Reference proteome</keyword>